<protein>
    <submittedName>
        <fullName evidence="1">Voltage-dependent calcium channel type A subunit alpha-1-like Protein</fullName>
    </submittedName>
</protein>
<reference evidence="1 2" key="1">
    <citation type="journal article" date="2021" name="Elife">
        <title>Chloroplast acquisition without the gene transfer in kleptoplastic sea slugs, Plakobranchus ocellatus.</title>
        <authorList>
            <person name="Maeda T."/>
            <person name="Takahashi S."/>
            <person name="Yoshida T."/>
            <person name="Shimamura S."/>
            <person name="Takaki Y."/>
            <person name="Nagai Y."/>
            <person name="Toyoda A."/>
            <person name="Suzuki Y."/>
            <person name="Arimoto A."/>
            <person name="Ishii H."/>
            <person name="Satoh N."/>
            <person name="Nishiyama T."/>
            <person name="Hasebe M."/>
            <person name="Maruyama T."/>
            <person name="Minagawa J."/>
            <person name="Obokata J."/>
            <person name="Shigenobu S."/>
        </authorList>
    </citation>
    <scope>NUCLEOTIDE SEQUENCE [LARGE SCALE GENOMIC DNA]</scope>
</reference>
<sequence length="96" mass="10610">MLTLLNMPTPYHPPQYDGMSDTLIKINGHLNAGFTALFTIECTLKMIGFGVRFEPSAPALNGEQKFGTTLTRVNTAFTVLYALEFLLKFCAFGKVC</sequence>
<keyword evidence="2" id="KW-1185">Reference proteome</keyword>
<dbReference type="AlphaFoldDB" id="A0AAV4F662"/>
<dbReference type="EMBL" id="BMAT01000582">
    <property type="protein sequence ID" value="GFR68872.1"/>
    <property type="molecule type" value="Genomic_DNA"/>
</dbReference>
<dbReference type="Proteomes" id="UP000762676">
    <property type="component" value="Unassembled WGS sequence"/>
</dbReference>
<gene>
    <name evidence="1" type="ORF">ElyMa_000288000</name>
</gene>
<evidence type="ECO:0000313" key="2">
    <source>
        <dbReference type="Proteomes" id="UP000762676"/>
    </source>
</evidence>
<accession>A0AAV4F662</accession>
<evidence type="ECO:0000313" key="1">
    <source>
        <dbReference type="EMBL" id="GFR68872.1"/>
    </source>
</evidence>
<organism evidence="1 2">
    <name type="scientific">Elysia marginata</name>
    <dbReference type="NCBI Taxonomy" id="1093978"/>
    <lineage>
        <taxon>Eukaryota</taxon>
        <taxon>Metazoa</taxon>
        <taxon>Spiralia</taxon>
        <taxon>Lophotrochozoa</taxon>
        <taxon>Mollusca</taxon>
        <taxon>Gastropoda</taxon>
        <taxon>Heterobranchia</taxon>
        <taxon>Euthyneura</taxon>
        <taxon>Panpulmonata</taxon>
        <taxon>Sacoglossa</taxon>
        <taxon>Placobranchoidea</taxon>
        <taxon>Plakobranchidae</taxon>
        <taxon>Elysia</taxon>
    </lineage>
</organism>
<name>A0AAV4F662_9GAST</name>
<comment type="caution">
    <text evidence="1">The sequence shown here is derived from an EMBL/GenBank/DDBJ whole genome shotgun (WGS) entry which is preliminary data.</text>
</comment>
<proteinExistence type="predicted"/>